<organism evidence="1 2">
    <name type="scientific">Tanacetum coccineum</name>
    <dbReference type="NCBI Taxonomy" id="301880"/>
    <lineage>
        <taxon>Eukaryota</taxon>
        <taxon>Viridiplantae</taxon>
        <taxon>Streptophyta</taxon>
        <taxon>Embryophyta</taxon>
        <taxon>Tracheophyta</taxon>
        <taxon>Spermatophyta</taxon>
        <taxon>Magnoliopsida</taxon>
        <taxon>eudicotyledons</taxon>
        <taxon>Gunneridae</taxon>
        <taxon>Pentapetalae</taxon>
        <taxon>asterids</taxon>
        <taxon>campanulids</taxon>
        <taxon>Asterales</taxon>
        <taxon>Asteraceae</taxon>
        <taxon>Asteroideae</taxon>
        <taxon>Anthemideae</taxon>
        <taxon>Anthemidinae</taxon>
        <taxon>Tanacetum</taxon>
    </lineage>
</organism>
<comment type="caution">
    <text evidence="1">The sequence shown here is derived from an EMBL/GenBank/DDBJ whole genome shotgun (WGS) entry which is preliminary data.</text>
</comment>
<dbReference type="Proteomes" id="UP001151760">
    <property type="component" value="Unassembled WGS sequence"/>
</dbReference>
<reference evidence="1" key="2">
    <citation type="submission" date="2022-01" db="EMBL/GenBank/DDBJ databases">
        <authorList>
            <person name="Yamashiro T."/>
            <person name="Shiraishi A."/>
            <person name="Satake H."/>
            <person name="Nakayama K."/>
        </authorList>
    </citation>
    <scope>NUCLEOTIDE SEQUENCE</scope>
</reference>
<dbReference type="EMBL" id="BQNB010021014">
    <property type="protein sequence ID" value="GJU01970.1"/>
    <property type="molecule type" value="Genomic_DNA"/>
</dbReference>
<gene>
    <name evidence="1" type="ORF">Tco_1112308</name>
</gene>
<name>A0ABQ5IQF4_9ASTR</name>
<evidence type="ECO:0000313" key="1">
    <source>
        <dbReference type="EMBL" id="GJU01970.1"/>
    </source>
</evidence>
<proteinExistence type="predicted"/>
<sequence>MDAIRQLIANFTAALEAQTAAIASASNPTNLIGTPAVKTGNYKEFISCQPFYFNGTEGAIGLIRWFEQTESVFSRSRCAEENKVTFATGILTDDALS</sequence>
<evidence type="ECO:0008006" key="3">
    <source>
        <dbReference type="Google" id="ProtNLM"/>
    </source>
</evidence>
<accession>A0ABQ5IQF4</accession>
<reference evidence="1" key="1">
    <citation type="journal article" date="2022" name="Int. J. Mol. Sci.">
        <title>Draft Genome of Tanacetum Coccineum: Genomic Comparison of Closely Related Tanacetum-Family Plants.</title>
        <authorList>
            <person name="Yamashiro T."/>
            <person name="Shiraishi A."/>
            <person name="Nakayama K."/>
            <person name="Satake H."/>
        </authorList>
    </citation>
    <scope>NUCLEOTIDE SEQUENCE</scope>
</reference>
<protein>
    <recommendedName>
        <fullName evidence="3">Reverse transcriptase domain-containing protein</fullName>
    </recommendedName>
</protein>
<evidence type="ECO:0000313" key="2">
    <source>
        <dbReference type="Proteomes" id="UP001151760"/>
    </source>
</evidence>
<keyword evidence="2" id="KW-1185">Reference proteome</keyword>